<feature type="compositionally biased region" description="Polar residues" evidence="1">
    <location>
        <begin position="76"/>
        <end position="110"/>
    </location>
</feature>
<evidence type="ECO:0000313" key="4">
    <source>
        <dbReference type="Proteomes" id="UP000271974"/>
    </source>
</evidence>
<evidence type="ECO:0000256" key="1">
    <source>
        <dbReference type="SAM" id="MobiDB-lite"/>
    </source>
</evidence>
<sequence>WDSYHSLKYARSNHRTGMDGKQTDPGNMFFEGFQDCASEVMRFLQEVECVEGSNPLVQGLQSHLAKVGRTICPENMVTSSPDISPIGSNPPTGFSPSQSQAGATPTNSETMGRVPELHPDCSPSPSQVPPKATSRLTCGVSECSTPNDDASHSLNVASSNSSQAFTYSPPLLSSLSGAAINIHTAYHQASRLFTSDRTSPGMSQICNVPLSSYLNTRSLDKTFPLTTIESSVAPNLSTTQATDSQSISPTEHSVLQHNQRHSELSTPQGYNDKRLTRPATAFVNALDATAKDGVINSSSSTMAAQTNTSAISLRHTPVPANDPVTDSVLELRPNLMPGVTSSSVASGDFADVLLAVESCRGHTDSRVRALAEELIYLIHNDGEDDFDNEEDSDNEDSFDVNESDEGAGVGDESGIEMDDSLGNPADLIEQ</sequence>
<dbReference type="Pfam" id="PF07527">
    <property type="entry name" value="Hairy_orange"/>
    <property type="match status" value="1"/>
</dbReference>
<proteinExistence type="predicted"/>
<dbReference type="EMBL" id="RQTK01000315">
    <property type="protein sequence ID" value="RUS81905.1"/>
    <property type="molecule type" value="Genomic_DNA"/>
</dbReference>
<feature type="domain" description="Orange" evidence="2">
    <location>
        <begin position="29"/>
        <end position="66"/>
    </location>
</feature>
<reference evidence="3 4" key="1">
    <citation type="submission" date="2019-01" db="EMBL/GenBank/DDBJ databases">
        <title>A draft genome assembly of the solar-powered sea slug Elysia chlorotica.</title>
        <authorList>
            <person name="Cai H."/>
            <person name="Li Q."/>
            <person name="Fang X."/>
            <person name="Li J."/>
            <person name="Curtis N.E."/>
            <person name="Altenburger A."/>
            <person name="Shibata T."/>
            <person name="Feng M."/>
            <person name="Maeda T."/>
            <person name="Schwartz J.A."/>
            <person name="Shigenobu S."/>
            <person name="Lundholm N."/>
            <person name="Nishiyama T."/>
            <person name="Yang H."/>
            <person name="Hasebe M."/>
            <person name="Li S."/>
            <person name="Pierce S.K."/>
            <person name="Wang J."/>
        </authorList>
    </citation>
    <scope>NUCLEOTIDE SEQUENCE [LARGE SCALE GENOMIC DNA]</scope>
    <source>
        <strain evidence="3">EC2010</strain>
        <tissue evidence="3">Whole organism of an adult</tissue>
    </source>
</reference>
<dbReference type="OrthoDB" id="6091303at2759"/>
<dbReference type="InterPro" id="IPR003650">
    <property type="entry name" value="Orange_dom"/>
</dbReference>
<keyword evidence="4" id="KW-1185">Reference proteome</keyword>
<dbReference type="Gene3D" id="6.10.250.980">
    <property type="match status" value="1"/>
</dbReference>
<dbReference type="AlphaFoldDB" id="A0A3S0ZSV2"/>
<dbReference type="GO" id="GO:0006355">
    <property type="term" value="P:regulation of DNA-templated transcription"/>
    <property type="evidence" value="ECO:0007669"/>
    <property type="project" value="InterPro"/>
</dbReference>
<gene>
    <name evidence="3" type="ORF">EGW08_010332</name>
</gene>
<feature type="region of interest" description="Disordered" evidence="1">
    <location>
        <begin position="382"/>
        <end position="430"/>
    </location>
</feature>
<dbReference type="Proteomes" id="UP000271974">
    <property type="component" value="Unassembled WGS sequence"/>
</dbReference>
<organism evidence="3 4">
    <name type="scientific">Elysia chlorotica</name>
    <name type="common">Eastern emerald elysia</name>
    <name type="synonym">Sea slug</name>
    <dbReference type="NCBI Taxonomy" id="188477"/>
    <lineage>
        <taxon>Eukaryota</taxon>
        <taxon>Metazoa</taxon>
        <taxon>Spiralia</taxon>
        <taxon>Lophotrochozoa</taxon>
        <taxon>Mollusca</taxon>
        <taxon>Gastropoda</taxon>
        <taxon>Heterobranchia</taxon>
        <taxon>Euthyneura</taxon>
        <taxon>Panpulmonata</taxon>
        <taxon>Sacoglossa</taxon>
        <taxon>Placobranchoidea</taxon>
        <taxon>Plakobranchidae</taxon>
        <taxon>Elysia</taxon>
    </lineage>
</organism>
<dbReference type="SUPFAM" id="SSF158457">
    <property type="entry name" value="Orange domain-like"/>
    <property type="match status" value="1"/>
</dbReference>
<comment type="caution">
    <text evidence="3">The sequence shown here is derived from an EMBL/GenBank/DDBJ whole genome shotgun (WGS) entry which is preliminary data.</text>
</comment>
<protein>
    <recommendedName>
        <fullName evidence="2">Orange domain-containing protein</fullName>
    </recommendedName>
</protein>
<feature type="region of interest" description="Disordered" evidence="1">
    <location>
        <begin position="76"/>
        <end position="139"/>
    </location>
</feature>
<feature type="compositionally biased region" description="Polar residues" evidence="1">
    <location>
        <begin position="234"/>
        <end position="257"/>
    </location>
</feature>
<dbReference type="GO" id="GO:0003677">
    <property type="term" value="F:DNA binding"/>
    <property type="evidence" value="ECO:0007669"/>
    <property type="project" value="InterPro"/>
</dbReference>
<accession>A0A3S0ZSV2</accession>
<feature type="compositionally biased region" description="Acidic residues" evidence="1">
    <location>
        <begin position="382"/>
        <end position="405"/>
    </location>
</feature>
<evidence type="ECO:0000313" key="3">
    <source>
        <dbReference type="EMBL" id="RUS81905.1"/>
    </source>
</evidence>
<feature type="non-terminal residue" evidence="3">
    <location>
        <position position="1"/>
    </location>
</feature>
<name>A0A3S0ZSV2_ELYCH</name>
<evidence type="ECO:0000259" key="2">
    <source>
        <dbReference type="Pfam" id="PF07527"/>
    </source>
</evidence>
<feature type="region of interest" description="Disordered" evidence="1">
    <location>
        <begin position="234"/>
        <end position="273"/>
    </location>
</feature>